<organism evidence="7 8">
    <name type="scientific">Colocasia esculenta</name>
    <name type="common">Wild taro</name>
    <name type="synonym">Arum esculentum</name>
    <dbReference type="NCBI Taxonomy" id="4460"/>
    <lineage>
        <taxon>Eukaryota</taxon>
        <taxon>Viridiplantae</taxon>
        <taxon>Streptophyta</taxon>
        <taxon>Embryophyta</taxon>
        <taxon>Tracheophyta</taxon>
        <taxon>Spermatophyta</taxon>
        <taxon>Magnoliopsida</taxon>
        <taxon>Liliopsida</taxon>
        <taxon>Araceae</taxon>
        <taxon>Aroideae</taxon>
        <taxon>Colocasieae</taxon>
        <taxon>Colocasia</taxon>
    </lineage>
</organism>
<name>A0A843UVF9_COLES</name>
<protein>
    <submittedName>
        <fullName evidence="7">Uncharacterized protein</fullName>
    </submittedName>
</protein>
<dbReference type="InterPro" id="IPR029454">
    <property type="entry name" value="ODR-4-like"/>
</dbReference>
<comment type="caution">
    <text evidence="7">The sequence shown here is derived from an EMBL/GenBank/DDBJ whole genome shotgun (WGS) entry which is preliminary data.</text>
</comment>
<dbReference type="PANTHER" id="PTHR33966:SF1">
    <property type="entry name" value="PROTEIN ODR-4 HOMOLOG"/>
    <property type="match status" value="1"/>
</dbReference>
<evidence type="ECO:0000256" key="3">
    <source>
        <dbReference type="ARBA" id="ARBA00022692"/>
    </source>
</evidence>
<feature type="region of interest" description="Disordered" evidence="6">
    <location>
        <begin position="58"/>
        <end position="87"/>
    </location>
</feature>
<reference evidence="7" key="1">
    <citation type="submission" date="2017-07" db="EMBL/GenBank/DDBJ databases">
        <title>Taro Niue Genome Assembly and Annotation.</title>
        <authorList>
            <person name="Atibalentja N."/>
            <person name="Keating K."/>
            <person name="Fields C.J."/>
        </authorList>
    </citation>
    <scope>NUCLEOTIDE SEQUENCE</scope>
    <source>
        <strain evidence="7">Niue_2</strain>
        <tissue evidence="7">Leaf</tissue>
    </source>
</reference>
<dbReference type="Proteomes" id="UP000652761">
    <property type="component" value="Unassembled WGS sequence"/>
</dbReference>
<comment type="similarity">
    <text evidence="2">Belongs to the ODR-4 family.</text>
</comment>
<evidence type="ECO:0000256" key="4">
    <source>
        <dbReference type="ARBA" id="ARBA00022989"/>
    </source>
</evidence>
<dbReference type="Pfam" id="PF14778">
    <property type="entry name" value="ODR4-like"/>
    <property type="match status" value="1"/>
</dbReference>
<dbReference type="OrthoDB" id="21458at2759"/>
<evidence type="ECO:0000313" key="7">
    <source>
        <dbReference type="EMBL" id="MQL87575.1"/>
    </source>
</evidence>
<sequence>MVKSVVGEETRLQSFEERLSQSALRAQVGLVIGRLSLGLDRGFVYDLVPTPMTDAGLPPCSIPDAAGGVDKRKGSKGGGGGRSSQAEAAAAPLSIDTDWVAEHARQVSRMLLGGMYVVGIYVWASEGSFKASNLVLWQTIKSVAQAAPFYDGVPPERLLVHASYSPRRLPIVGESNAGAFKDVLRGAIANHSKELKGGAKALVDGKLVTEGLQSSPEGVHEVELLLPLMNSLHYEGNSALSHFLEEFLCPG</sequence>
<evidence type="ECO:0000313" key="8">
    <source>
        <dbReference type="Proteomes" id="UP000652761"/>
    </source>
</evidence>
<evidence type="ECO:0000256" key="5">
    <source>
        <dbReference type="ARBA" id="ARBA00023136"/>
    </source>
</evidence>
<accession>A0A843UVF9</accession>
<evidence type="ECO:0000256" key="1">
    <source>
        <dbReference type="ARBA" id="ARBA00004370"/>
    </source>
</evidence>
<dbReference type="AlphaFoldDB" id="A0A843UVF9"/>
<proteinExistence type="inferred from homology"/>
<evidence type="ECO:0000256" key="2">
    <source>
        <dbReference type="ARBA" id="ARBA00010131"/>
    </source>
</evidence>
<comment type="subcellular location">
    <subcellularLocation>
        <location evidence="1">Membrane</location>
    </subcellularLocation>
</comment>
<dbReference type="EMBL" id="NMUH01000988">
    <property type="protein sequence ID" value="MQL87575.1"/>
    <property type="molecule type" value="Genomic_DNA"/>
</dbReference>
<evidence type="ECO:0000256" key="6">
    <source>
        <dbReference type="SAM" id="MobiDB-lite"/>
    </source>
</evidence>
<dbReference type="GO" id="GO:0008104">
    <property type="term" value="P:intracellular protein localization"/>
    <property type="evidence" value="ECO:0007669"/>
    <property type="project" value="TreeGrafter"/>
</dbReference>
<keyword evidence="5" id="KW-0472">Membrane</keyword>
<dbReference type="GO" id="GO:0012505">
    <property type="term" value="C:endomembrane system"/>
    <property type="evidence" value="ECO:0007669"/>
    <property type="project" value="TreeGrafter"/>
</dbReference>
<gene>
    <name evidence="7" type="ORF">Taro_020121</name>
</gene>
<keyword evidence="3" id="KW-0812">Transmembrane</keyword>
<dbReference type="GO" id="GO:0016020">
    <property type="term" value="C:membrane"/>
    <property type="evidence" value="ECO:0007669"/>
    <property type="project" value="UniProtKB-SubCell"/>
</dbReference>
<keyword evidence="8" id="KW-1185">Reference proteome</keyword>
<keyword evidence="4" id="KW-1133">Transmembrane helix</keyword>
<dbReference type="PANTHER" id="PTHR33966">
    <property type="entry name" value="PROTEIN ODR-4 HOMOLOG"/>
    <property type="match status" value="1"/>
</dbReference>